<gene>
    <name evidence="1" type="ORF">PsorP6_017956</name>
</gene>
<proteinExistence type="predicted"/>
<accession>A0ACC0WBS7</accession>
<dbReference type="EMBL" id="CM047581">
    <property type="protein sequence ID" value="KAI9916285.1"/>
    <property type="molecule type" value="Genomic_DNA"/>
</dbReference>
<dbReference type="Proteomes" id="UP001163321">
    <property type="component" value="Chromosome 2"/>
</dbReference>
<evidence type="ECO:0000313" key="1">
    <source>
        <dbReference type="EMBL" id="KAI9916285.1"/>
    </source>
</evidence>
<comment type="caution">
    <text evidence="1">The sequence shown here is derived from an EMBL/GenBank/DDBJ whole genome shotgun (WGS) entry which is preliminary data.</text>
</comment>
<evidence type="ECO:0000313" key="2">
    <source>
        <dbReference type="Proteomes" id="UP001163321"/>
    </source>
</evidence>
<protein>
    <submittedName>
        <fullName evidence="1">Uncharacterized protein</fullName>
    </submittedName>
</protein>
<organism evidence="1 2">
    <name type="scientific">Peronosclerospora sorghi</name>
    <dbReference type="NCBI Taxonomy" id="230839"/>
    <lineage>
        <taxon>Eukaryota</taxon>
        <taxon>Sar</taxon>
        <taxon>Stramenopiles</taxon>
        <taxon>Oomycota</taxon>
        <taxon>Peronosporomycetes</taxon>
        <taxon>Peronosporales</taxon>
        <taxon>Peronosporaceae</taxon>
        <taxon>Peronosclerospora</taxon>
    </lineage>
</organism>
<keyword evidence="2" id="KW-1185">Reference proteome</keyword>
<name>A0ACC0WBS7_9STRA</name>
<reference evidence="1 2" key="1">
    <citation type="journal article" date="2022" name="bioRxiv">
        <title>The genome of the oomycete Peronosclerospora sorghi, a cosmopolitan pathogen of maize and sorghum, is inflated with dispersed pseudogenes.</title>
        <authorList>
            <person name="Fletcher K."/>
            <person name="Martin F."/>
            <person name="Isakeit T."/>
            <person name="Cavanaugh K."/>
            <person name="Magill C."/>
            <person name="Michelmore R."/>
        </authorList>
    </citation>
    <scope>NUCLEOTIDE SEQUENCE [LARGE SCALE GENOMIC DNA]</scope>
    <source>
        <strain evidence="1">P6</strain>
    </source>
</reference>
<sequence>MQFFKHLTDPALKRLYKFVLKRMIGRFLAADELDLDQLDVHLRSGRLELCDLLLNADVLNTELCKAHGLPFKVKKGYLGSVHVSISYANIMSESCLVEIDDIEIVLVPLDESESLQTKSSSSFEAKKETIITQETNNQEKKRVPPEAVDEISQEGLDFVASWIEQVTSKIKVTLSNICLRLETGQQHNGRDIALQCKLEWAQFTDESASEVQSMYGRSDFEPSTGLYGAQSKMQGSMAASTLFGISQKGIKFRGMSMDLHLSSIEEDEETRWTERRRTEYTDMVLHPFLASDSSIPCYIQVKLSHYETFEAPAMDADVFIHSIQIVLQPQYFSELGKIADAFLTDPTKPKALNLEDNYTSAMYKSICDDRPDWMTQNDENEAAERDDGALSLSFREFQRIEQLLAQYRRTQLDLQIAHRSRESRIIDTDEKQSLNMRKLSAASVESVGLSDLEDEEDAFYECESGLASSIAPGASLNAMSQSFYASARYSFDDNDLRGVRSQVLAQNRRVQMRVKVHLLECLCVLLYDDLPNVSDEEHDEFENSDEEQNRAEDGCVRERTKSLPSVDGLERLELLFKDVILTNLVYSQSSVLSFTIGKFTLTEKTLPRMSLDTEEEEAAMLSTCLLQCNEISPVSGRKAANLSVQMRLDYEPRAEDGAPASLSSLGVKINVQPVLVELDMYLLDRAHRLIALLEDDPSVSKRKAVPTIEFETKAEEYAKTLDVTTDTVEVTLRFPMITSDRIRFGPSSKRGLCEDRLVVTLERVKVSSYDLHADDGASRPMPSHFRKMASLPWMAEFHASFEKASVSLLTPENGNQRSCSLENVLVFTACSDERCEDVCTFRLRLQMPSQDEMKAAMESQQNLSQDASQNPESAGLSRSMDDVSGDDNDGGRVGLNGWDLEALERAESFERAATAASLYAVDMSLPCANATLMKSSLDRLLVLFDALLMIDPIDVDTYNQKLELTTLRHRLMPSYLSFNLILDQGTLRISDYVSIHEEMDDTSLFTCYFVYETLKIFQVSQYMGQLVSRVHLVAQNMTLLEQNGRSNPIVPVLYRTPFGVSNAPLLFMGVDITDQTSEMRDMKVEVHVSHVSLRYDVRSKWLVRMLEMMLMVYPVPIIPLDSASMSDEECVTLLRGKNEGQDDVVPLPIAPKTVFTKLFVNFYDVLIDYAPMSLTSRAILVLGKVSVSSNVVTGAVMQGYKVSIGDLELFLTHARTEYDEINAVVLGNELFLCDASKKRKKHALQFGNLDGKYPSLLTFFETFGFLQLVTMDFVDLFVRVLDPGAVSKARGHLEEKAVSRASPELSVELNLGTANIYACFDSFNTLIELVSTWTDQLVTEQKPRDTTAYVGLETGKESPSSVSVVTNLSPVLSSSLQPLGTVTEVGARGLDLSHTSSVRSDRHLVRHENGGAVNILDEIDADAFGSGTKLFPGKTVATDTEARLLRTRMDSIQKEKKRMVSGLEREDVGEVRSRNECEERQHVAKPVRINELVIEDYYSKTRTVDDEESPGAFLMEPEPTADATATDDPWFASASPEKGAMLYKEETARWLESHTTRSVNGEREARDELTLFEPVEEEHESLPDDTTYDDDALTTSSFPMTAFPATSKNWWGMQHGLEEVELSDLQTEETASSFSHHVEMADKPSGGARDNDDAARHATMSMSVINAHDGECEEIELDFAPDRALQSHFHRLLDMASSHEEDECESMGDSSVLEQRDNDEGGGGNLKTRQASFSSTSSSHVGAPCASFGNSSASPSDQPTARWYYDETWDATSASPTGPPSRIYPHHVEIPIGGSATSLSFGEKECREAIRSLGRENAARKVDAPSPLVIQHVLLRNFNVCMRFFGGYDWTRDVSDVGRLPAVEAKQAKQPAKDMATTKKEKLVDALLDDYVPSNGGHVAAGSEPSSGLFASGPSASTMSYRKRERSGSECTRKRALKSGRKTEEMLELVVTRIQVRLDLFDDAEAQSLASHMVLALGDIELLDYISTSQIRKIVCYWKSEVAHPRESGSAMVRVQVMTVRPGAKLCEEHRLRARLLPLRINLDQEVVKFLRQFVPMEDEASPLKPTTPPTRDEEEDPRHERGIEMHWMGATASGVETEGQPLSAWFFQSIDIKPCKIKIDYRPNQVNYAALRAGDYLEVINLFVLEGMELVLRRVQASGLNGWLALCEHVLVSWIQDISRHQIHKCVASVSMPPFRPFVNIGAGAADLILLPMQHYGRDRRLVRGLKKGASSFLKSVTIETLNTASKVAQGTQALLEHADDVVSSSSTVRRKHLKYRQAGSRIARNSRRFGGGGIRHAHDAGGGIAGRHYLAQQPATAAEGFGQAYDSLARELHVAAKTIVAVPLVEYKKTGSQGYVRSVIRAVPVAVLRPMIGASEAVAKALIGVRNAVDPELKEDIENKFKDFRAI</sequence>